<keyword evidence="3" id="KW-1185">Reference proteome</keyword>
<protein>
    <recommendedName>
        <fullName evidence="4">Outer membrane protein beta-barrel domain-containing protein</fullName>
    </recommendedName>
</protein>
<sequence>MKKIILFLAVFVLILSSSTMASTLNLGADVYRFQMTNFHSGEGDFIQVNLGYGVDKYTGYGISIIAPYDQPDKQSIAELEYQFIPQSKRDARKKFNYSFKLGGVSGTMADSSKSGLKAGFIIERELEEKLVYLDLDMIAGSSTIFDGELGFCGEVSEGILGVIGFKVVASNDEEFSTATGVNYGIKIDF</sequence>
<evidence type="ECO:0008006" key="4">
    <source>
        <dbReference type="Google" id="ProtNLM"/>
    </source>
</evidence>
<keyword evidence="1" id="KW-0732">Signal</keyword>
<evidence type="ECO:0000313" key="3">
    <source>
        <dbReference type="Proteomes" id="UP000093514"/>
    </source>
</evidence>
<dbReference type="AlphaFoldDB" id="A0A1C0A8K1"/>
<dbReference type="Proteomes" id="UP000093514">
    <property type="component" value="Unassembled WGS sequence"/>
</dbReference>
<feature type="chain" id="PRO_5038947199" description="Outer membrane protein beta-barrel domain-containing protein" evidence="1">
    <location>
        <begin position="22"/>
        <end position="189"/>
    </location>
</feature>
<name>A0A1C0A8K1_9FIRM</name>
<comment type="caution">
    <text evidence="2">The sequence shown here is derived from an EMBL/GenBank/DDBJ whole genome shotgun (WGS) entry which is preliminary data.</text>
</comment>
<evidence type="ECO:0000256" key="1">
    <source>
        <dbReference type="SAM" id="SignalP"/>
    </source>
</evidence>
<dbReference type="OrthoDB" id="2112401at2"/>
<evidence type="ECO:0000313" key="2">
    <source>
        <dbReference type="EMBL" id="OCL26558.1"/>
    </source>
</evidence>
<accession>A0A1C0A8K1</accession>
<gene>
    <name evidence="2" type="ORF">U472_11245</name>
</gene>
<reference evidence="3" key="1">
    <citation type="submission" date="2016-07" db="EMBL/GenBank/DDBJ databases">
        <authorList>
            <person name="Florea S."/>
            <person name="Webb J.S."/>
            <person name="Jaromczyk J."/>
            <person name="Schardl C.L."/>
        </authorList>
    </citation>
    <scope>NUCLEOTIDE SEQUENCE [LARGE SCALE GENOMIC DNA]</scope>
    <source>
        <strain evidence="3">Z6</strain>
    </source>
</reference>
<organism evidence="2 3">
    <name type="scientific">Orenia metallireducens</name>
    <dbReference type="NCBI Taxonomy" id="1413210"/>
    <lineage>
        <taxon>Bacteria</taxon>
        <taxon>Bacillati</taxon>
        <taxon>Bacillota</taxon>
        <taxon>Clostridia</taxon>
        <taxon>Halanaerobiales</taxon>
        <taxon>Halobacteroidaceae</taxon>
        <taxon>Orenia</taxon>
    </lineage>
</organism>
<reference evidence="2 3" key="2">
    <citation type="submission" date="2016-08" db="EMBL/GenBank/DDBJ databases">
        <title>Orenia metallireducens sp. nov. strain Z6, a Novel Metal-reducing Firmicute from the Deep Subsurface.</title>
        <authorList>
            <person name="Maxim B.I."/>
            <person name="Kenneth K."/>
            <person name="Flynn T.M."/>
            <person name="Oloughlin E.J."/>
            <person name="Locke R.A."/>
            <person name="Weber J.R."/>
            <person name="Egan S.M."/>
            <person name="Mackie R.I."/>
            <person name="Cann I.K."/>
        </authorList>
    </citation>
    <scope>NUCLEOTIDE SEQUENCE [LARGE SCALE GENOMIC DNA]</scope>
    <source>
        <strain evidence="2 3">Z6</strain>
    </source>
</reference>
<dbReference type="RefSeq" id="WP_068718508.1">
    <property type="nucleotide sequence ID" value="NZ_LWDV01000009.1"/>
</dbReference>
<feature type="signal peptide" evidence="1">
    <location>
        <begin position="1"/>
        <end position="21"/>
    </location>
</feature>
<proteinExistence type="predicted"/>
<dbReference type="EMBL" id="LWDV01000009">
    <property type="protein sequence ID" value="OCL26558.1"/>
    <property type="molecule type" value="Genomic_DNA"/>
</dbReference>